<proteinExistence type="predicted"/>
<comment type="caution">
    <text evidence="1">The sequence shown here is derived from an EMBL/GenBank/DDBJ whole genome shotgun (WGS) entry which is preliminary data.</text>
</comment>
<dbReference type="PANTHER" id="PTHR47453:SF1">
    <property type="entry name" value="PHOSPHOGLUCAN, WATER DIKINASE, CHLOROPLASTIC"/>
    <property type="match status" value="1"/>
</dbReference>
<evidence type="ECO:0000313" key="1">
    <source>
        <dbReference type="EMBL" id="CAK9159976.1"/>
    </source>
</evidence>
<sequence>MEGTSNVLETEEIVLLVKTLQSLNGLREVIVKNLESGLRNDAPDAAIAMRQKWRLCEIGLEDYAFVLLSRTRARETLARITTEATFTKFLNAIEARGGAHFLAKNVELMNVNPWNDPIGALILGIRQLSLSGWKPEECTAIGNELLTWKEKGFLEREGIFLSTGFDLLNVRALPNILTYSKGSEDGQTIWALRLKATLDRSRRLTEEYSEAFLQMFPQKVQV</sequence>
<protein>
    <submittedName>
        <fullName evidence="1">Uncharacterized protein</fullName>
    </submittedName>
</protein>
<evidence type="ECO:0000313" key="2">
    <source>
        <dbReference type="Proteomes" id="UP001642360"/>
    </source>
</evidence>
<gene>
    <name evidence="1" type="ORF">ILEXP_LOCUS28699</name>
</gene>
<dbReference type="EMBL" id="CAUOFW020003436">
    <property type="protein sequence ID" value="CAK9159976.1"/>
    <property type="molecule type" value="Genomic_DNA"/>
</dbReference>
<dbReference type="Proteomes" id="UP001642360">
    <property type="component" value="Unassembled WGS sequence"/>
</dbReference>
<dbReference type="PANTHER" id="PTHR47453">
    <property type="entry name" value="PHOSPHOGLUCAN, WATER DIKINASE, CHLOROPLASTIC"/>
    <property type="match status" value="1"/>
</dbReference>
<name>A0ABC8SRY4_9AQUA</name>
<dbReference type="AlphaFoldDB" id="A0ABC8SRY4"/>
<accession>A0ABC8SRY4</accession>
<organism evidence="1 2">
    <name type="scientific">Ilex paraguariensis</name>
    <name type="common">yerba mate</name>
    <dbReference type="NCBI Taxonomy" id="185542"/>
    <lineage>
        <taxon>Eukaryota</taxon>
        <taxon>Viridiplantae</taxon>
        <taxon>Streptophyta</taxon>
        <taxon>Embryophyta</taxon>
        <taxon>Tracheophyta</taxon>
        <taxon>Spermatophyta</taxon>
        <taxon>Magnoliopsida</taxon>
        <taxon>eudicotyledons</taxon>
        <taxon>Gunneridae</taxon>
        <taxon>Pentapetalae</taxon>
        <taxon>asterids</taxon>
        <taxon>campanulids</taxon>
        <taxon>Aquifoliales</taxon>
        <taxon>Aquifoliaceae</taxon>
        <taxon>Ilex</taxon>
    </lineage>
</organism>
<keyword evidence="2" id="KW-1185">Reference proteome</keyword>
<reference evidence="1 2" key="1">
    <citation type="submission" date="2024-02" db="EMBL/GenBank/DDBJ databases">
        <authorList>
            <person name="Vignale AGUSTIN F."/>
            <person name="Sosa J E."/>
            <person name="Modenutti C."/>
        </authorList>
    </citation>
    <scope>NUCLEOTIDE SEQUENCE [LARGE SCALE GENOMIC DNA]</scope>
</reference>